<evidence type="ECO:0000313" key="1">
    <source>
        <dbReference type="EMBL" id="KWT98692.1"/>
    </source>
</evidence>
<accession>A0A109D4D4</accession>
<reference evidence="1 2" key="1">
    <citation type="submission" date="2015-11" db="EMBL/GenBank/DDBJ databases">
        <title>Draft WGS of Vibrio toranzoniae.</title>
        <authorList>
            <person name="Lasa A."/>
            <person name="Romalde J.L."/>
        </authorList>
    </citation>
    <scope>NUCLEOTIDE SEQUENCE [LARGE SCALE GENOMIC DNA]</scope>
    <source>
        <strain evidence="1 2">Vb 10.8</strain>
    </source>
</reference>
<dbReference type="OrthoDB" id="6197127at2"/>
<organism evidence="1 2">
    <name type="scientific">Vibrio toranzoniae</name>
    <dbReference type="NCBI Taxonomy" id="1194427"/>
    <lineage>
        <taxon>Bacteria</taxon>
        <taxon>Pseudomonadati</taxon>
        <taxon>Pseudomonadota</taxon>
        <taxon>Gammaproteobacteria</taxon>
        <taxon>Vibrionales</taxon>
        <taxon>Vibrionaceae</taxon>
        <taxon>Vibrio</taxon>
    </lineage>
</organism>
<name>A0A109D4D4_9VIBR</name>
<proteinExistence type="predicted"/>
<keyword evidence="2" id="KW-1185">Reference proteome</keyword>
<dbReference type="AlphaFoldDB" id="A0A109D4D4"/>
<dbReference type="RefSeq" id="WP_060469826.1">
    <property type="nucleotide sequence ID" value="NZ_AP025515.1"/>
</dbReference>
<dbReference type="EMBL" id="LMXU01000056">
    <property type="protein sequence ID" value="KWT98692.1"/>
    <property type="molecule type" value="Genomic_DNA"/>
</dbReference>
<dbReference type="GeneID" id="300180234"/>
<dbReference type="Proteomes" id="UP000057389">
    <property type="component" value="Unassembled WGS sequence"/>
</dbReference>
<comment type="caution">
    <text evidence="1">The sequence shown here is derived from an EMBL/GenBank/DDBJ whole genome shotgun (WGS) entry which is preliminary data.</text>
</comment>
<protein>
    <submittedName>
        <fullName evidence="1">Uncharacterized protein</fullName>
    </submittedName>
</protein>
<gene>
    <name evidence="1" type="ORF">APQ14_19750</name>
</gene>
<evidence type="ECO:0000313" key="2">
    <source>
        <dbReference type="Proteomes" id="UP000057389"/>
    </source>
</evidence>
<sequence length="170" mass="18744">MEKEVFTLLDTALKIGLGALISGFSAYFLAKNNFNQAQVADKRARTIQFLQDIATGIESARINHEKATHPYWYRASAESAKFEDATKESLDYLSKSMADIGKARAIASLLDLASITQSLKLADEILESLFEDVATFDATKIADDLNVQSSAFRNQLDSALSELAYCYKNA</sequence>